<protein>
    <recommendedName>
        <fullName evidence="3">C2H2-type domain-containing protein</fullName>
    </recommendedName>
</protein>
<feature type="domain" description="C2H2-type" evidence="3">
    <location>
        <begin position="539"/>
        <end position="567"/>
    </location>
</feature>
<feature type="region of interest" description="Disordered" evidence="2">
    <location>
        <begin position="77"/>
        <end position="116"/>
    </location>
</feature>
<comment type="caution">
    <text evidence="4">The sequence shown here is derived from an EMBL/GenBank/DDBJ whole genome shotgun (WGS) entry which is preliminary data.</text>
</comment>
<keyword evidence="5" id="KW-1185">Reference proteome</keyword>
<sequence length="1389" mass="152909">MASATVDLAAAAATTDGDFLRLDSIPVVDLRLLSQSELYSLSRCSSSDSDPSCRDDVVIPIIDRSVFNESAGSRKQTYSRLRLAPSDSSSAAAPRSRTPHLRSTGAGYGAINSKSDPENAENYQIINLLKQFFVADMNPADLFPVKIEYSNSLPVQQFSSPPQSSPSNVAPTGLKRKRGRPRRNEFLGNGEELAVEVSVVNASDVDRLPPIPLLNEIVVRDNAAEDRDREVLNSDGVAVDLAALGAVEHPYWEEIRHRTEGLLTEEELLGFLKGLNGKWGSRRKKKRIVEASEFGSKLPVGWKLLLSVKKKNGHVWLYCRRYISNNYSFRIIYYTQGMVGMMEWNGNGITFPHPFPFLWLLCRTAESSRGPTCAAQSSRRGVEEKRWRFNQRCTALTPRCETPQGGPPHRPSEVWISDKMAEAAPQMRFFTASPRGLISGTMNLPSGLHFVSCKGVSSYLLSLHGVHDPNPFSSARYNDIVNDADQLTSVTLATEDDSEIENLVSRASLPHMDSAAGNHEIQVVVNAGNLPEDRIGESLCCNKCNITFNDKDEFMQHQSSLHRKNRNKNVIRITDGVIIKDGKYECQFCHKTFNERHRYNGHVGTHVRFQAKTAGESSQSVHPSSLNKFPTQDIAMEGSSKSHNAMEVCNSITNNGPNSRHDKNDEHFVDLEEASGNLKGINKATDIVTETNPCSAAEVIFSSNENKSFHEDASPNDSTAEISDDSSTLQGRRLESSLSPNDAADSDMTSSLIENLAAVEKPKQIMVSKSCLLDSNDHVEECPRVNYNQHSNNDPSYQTRNELKIDSQKLAVNESVFDLSGAQGDQDKNLAVSIKEKSHLEYLPCTAIGSTENISTSGLEASKLDKDPTISVLPTADDEKACREDNIPYSTVKCKVNETLSFGKCENDSSKADNDGANGHEEIQFEMSSVIKSWNEQENVSKKDDTDVFSHLLEVPGMQDLPKSQLVADDESMYHYENSDGEVCRRETKVPEFDSLENFGNGQSSDLFSSSCARISSNSITGTEQDTRLGCSSFTSTDKQLSGEDNMILMFNDTMGEHRQDPSEGILLDRSGVSEVSNEAYTSNKIYTTPANPSQLNGIENAGKHDLSLSFGSLQTDMCAESNRVERESYQANSFNIESVVNKTYADPTRSRILSSNIAADLEQDRPFGYPNLSFNDRTHEPPGSNFNVVHPERDWDGTRGNKIRNSSQNFMVGFGNSSLQTSESVAADGSWRTGHDNVFGDCFDANSGPRVPSSSFFPTFGLAPNKGQESSFGVNHNYGIQNDTSRPGRTQPVEYSFMGEQCVSSLPGEAKIFPYGTNTEQGMDTSFWLGNDALTPNASSHASQATCVCVWCRNVFFDEPVQAGMQTGAIGTICPSCSSRIPGQFNVL</sequence>
<evidence type="ECO:0000256" key="1">
    <source>
        <dbReference type="PROSITE-ProRule" id="PRU00042"/>
    </source>
</evidence>
<feature type="compositionally biased region" description="Polar residues" evidence="2">
    <location>
        <begin position="715"/>
        <end position="740"/>
    </location>
</feature>
<dbReference type="Gene3D" id="3.30.160.60">
    <property type="entry name" value="Classic Zinc Finger"/>
    <property type="match status" value="1"/>
</dbReference>
<reference evidence="4 5" key="1">
    <citation type="journal article" date="2021" name="Nat. Commun.">
        <title>Incipient diploidization of the medicinal plant Perilla within 10,000 years.</title>
        <authorList>
            <person name="Zhang Y."/>
            <person name="Shen Q."/>
            <person name="Leng L."/>
            <person name="Zhang D."/>
            <person name="Chen S."/>
            <person name="Shi Y."/>
            <person name="Ning Z."/>
            <person name="Chen S."/>
        </authorList>
    </citation>
    <scope>NUCLEOTIDE SEQUENCE [LARGE SCALE GENOMIC DNA]</scope>
    <source>
        <strain evidence="5">cv. PC099</strain>
    </source>
</reference>
<dbReference type="PROSITE" id="PS50157">
    <property type="entry name" value="ZINC_FINGER_C2H2_2"/>
    <property type="match status" value="2"/>
</dbReference>
<dbReference type="InterPro" id="IPR013087">
    <property type="entry name" value="Znf_C2H2_type"/>
</dbReference>
<organism evidence="4 5">
    <name type="scientific">Perilla frutescens var. hirtella</name>
    <name type="common">Perilla citriodora</name>
    <name type="synonym">Perilla setoyensis</name>
    <dbReference type="NCBI Taxonomy" id="608512"/>
    <lineage>
        <taxon>Eukaryota</taxon>
        <taxon>Viridiplantae</taxon>
        <taxon>Streptophyta</taxon>
        <taxon>Embryophyta</taxon>
        <taxon>Tracheophyta</taxon>
        <taxon>Spermatophyta</taxon>
        <taxon>Magnoliopsida</taxon>
        <taxon>eudicotyledons</taxon>
        <taxon>Gunneridae</taxon>
        <taxon>Pentapetalae</taxon>
        <taxon>asterids</taxon>
        <taxon>lamiids</taxon>
        <taxon>Lamiales</taxon>
        <taxon>Lamiaceae</taxon>
        <taxon>Nepetoideae</taxon>
        <taxon>Elsholtzieae</taxon>
        <taxon>Perilla</taxon>
    </lineage>
</organism>
<evidence type="ECO:0000313" key="5">
    <source>
        <dbReference type="Proteomes" id="UP001190926"/>
    </source>
</evidence>
<gene>
    <name evidence="4" type="ORF">C2S53_000851</name>
</gene>
<dbReference type="EMBL" id="SDAM02029540">
    <property type="protein sequence ID" value="KAH6756761.1"/>
    <property type="molecule type" value="Genomic_DNA"/>
</dbReference>
<dbReference type="InterPro" id="IPR037472">
    <property type="entry name" value="MBD8"/>
</dbReference>
<dbReference type="Proteomes" id="UP001190926">
    <property type="component" value="Unassembled WGS sequence"/>
</dbReference>
<accession>A0AAD4NYE7</accession>
<dbReference type="GO" id="GO:0008270">
    <property type="term" value="F:zinc ion binding"/>
    <property type="evidence" value="ECO:0007669"/>
    <property type="project" value="UniProtKB-KW"/>
</dbReference>
<dbReference type="PROSITE" id="PS00028">
    <property type="entry name" value="ZINC_FINGER_C2H2_1"/>
    <property type="match status" value="2"/>
</dbReference>
<dbReference type="SMART" id="SM00355">
    <property type="entry name" value="ZnF_C2H2"/>
    <property type="match status" value="2"/>
</dbReference>
<feature type="region of interest" description="Disordered" evidence="2">
    <location>
        <begin position="155"/>
        <end position="183"/>
    </location>
</feature>
<feature type="domain" description="C2H2-type" evidence="3">
    <location>
        <begin position="584"/>
        <end position="611"/>
    </location>
</feature>
<feature type="compositionally biased region" description="Low complexity" evidence="2">
    <location>
        <begin position="155"/>
        <end position="167"/>
    </location>
</feature>
<feature type="compositionally biased region" description="Low complexity" evidence="2">
    <location>
        <begin position="79"/>
        <end position="96"/>
    </location>
</feature>
<evidence type="ECO:0000259" key="3">
    <source>
        <dbReference type="PROSITE" id="PS50157"/>
    </source>
</evidence>
<evidence type="ECO:0000313" key="4">
    <source>
        <dbReference type="EMBL" id="KAH6756761.1"/>
    </source>
</evidence>
<keyword evidence="1" id="KW-0479">Metal-binding</keyword>
<keyword evidence="1" id="KW-0862">Zinc</keyword>
<dbReference type="PANTHER" id="PTHR37701:SF17">
    <property type="entry name" value="METHYL BINDING DOMAIN117"/>
    <property type="match status" value="1"/>
</dbReference>
<name>A0AAD4NYE7_PERFH</name>
<feature type="region of interest" description="Disordered" evidence="2">
    <location>
        <begin position="706"/>
        <end position="746"/>
    </location>
</feature>
<evidence type="ECO:0000256" key="2">
    <source>
        <dbReference type="SAM" id="MobiDB-lite"/>
    </source>
</evidence>
<proteinExistence type="predicted"/>
<dbReference type="PANTHER" id="PTHR37701">
    <property type="entry name" value="METHYL-CPG-BINDING DOMAIN-CONTAINING PROTEIN 8"/>
    <property type="match status" value="1"/>
</dbReference>
<keyword evidence="1" id="KW-0863">Zinc-finger</keyword>